<dbReference type="Gene3D" id="1.10.630.10">
    <property type="entry name" value="Cytochrome P450"/>
    <property type="match status" value="1"/>
</dbReference>
<proteinExistence type="inferred from homology"/>
<keyword evidence="2 7" id="KW-0349">Heme</keyword>
<gene>
    <name evidence="8" type="ORF">JOF55_004237</name>
</gene>
<dbReference type="PANTHER" id="PTHR46696:SF4">
    <property type="entry name" value="BIOTIN BIOSYNTHESIS CYTOCHROME P450"/>
    <property type="match status" value="1"/>
</dbReference>
<evidence type="ECO:0000313" key="9">
    <source>
        <dbReference type="Proteomes" id="UP001180845"/>
    </source>
</evidence>
<evidence type="ECO:0000256" key="5">
    <source>
        <dbReference type="ARBA" id="ARBA00023004"/>
    </source>
</evidence>
<dbReference type="InterPro" id="IPR036396">
    <property type="entry name" value="Cyt_P450_sf"/>
</dbReference>
<evidence type="ECO:0000313" key="8">
    <source>
        <dbReference type="EMBL" id="MDR7304056.1"/>
    </source>
</evidence>
<dbReference type="GO" id="GO:0036199">
    <property type="term" value="F:cholest-4-en-3-one 26-monooxygenase activity"/>
    <property type="evidence" value="ECO:0007669"/>
    <property type="project" value="TreeGrafter"/>
</dbReference>
<dbReference type="FunFam" id="1.10.630.10:FF:000018">
    <property type="entry name" value="Cytochrome P450 monooxygenase"/>
    <property type="match status" value="1"/>
</dbReference>
<dbReference type="GO" id="GO:0020037">
    <property type="term" value="F:heme binding"/>
    <property type="evidence" value="ECO:0007669"/>
    <property type="project" value="InterPro"/>
</dbReference>
<dbReference type="RefSeq" id="WP_310277165.1">
    <property type="nucleotide sequence ID" value="NZ_JAVDXW010000001.1"/>
</dbReference>
<comment type="caution">
    <text evidence="8">The sequence shown here is derived from an EMBL/GenBank/DDBJ whole genome shotgun (WGS) entry which is preliminary data.</text>
</comment>
<reference evidence="8" key="1">
    <citation type="submission" date="2023-07" db="EMBL/GenBank/DDBJ databases">
        <title>Sequencing the genomes of 1000 actinobacteria strains.</title>
        <authorList>
            <person name="Klenk H.-P."/>
        </authorList>
    </citation>
    <scope>NUCLEOTIDE SEQUENCE</scope>
    <source>
        <strain evidence="8">DSM 45977</strain>
    </source>
</reference>
<evidence type="ECO:0000256" key="7">
    <source>
        <dbReference type="RuleBase" id="RU000461"/>
    </source>
</evidence>
<organism evidence="8 9">
    <name type="scientific">Haloactinomyces albus</name>
    <dbReference type="NCBI Taxonomy" id="1352928"/>
    <lineage>
        <taxon>Bacteria</taxon>
        <taxon>Bacillati</taxon>
        <taxon>Actinomycetota</taxon>
        <taxon>Actinomycetes</taxon>
        <taxon>Actinopolysporales</taxon>
        <taxon>Actinopolysporaceae</taxon>
        <taxon>Haloactinomyces</taxon>
    </lineage>
</organism>
<dbReference type="InterPro" id="IPR017972">
    <property type="entry name" value="Cyt_P450_CS"/>
</dbReference>
<dbReference type="GO" id="GO:0008395">
    <property type="term" value="F:steroid hydroxylase activity"/>
    <property type="evidence" value="ECO:0007669"/>
    <property type="project" value="TreeGrafter"/>
</dbReference>
<dbReference type="Pfam" id="PF00067">
    <property type="entry name" value="p450"/>
    <property type="match status" value="1"/>
</dbReference>
<evidence type="ECO:0000256" key="6">
    <source>
        <dbReference type="ARBA" id="ARBA00023033"/>
    </source>
</evidence>
<dbReference type="PRINTS" id="PR00359">
    <property type="entry name" value="BP450"/>
</dbReference>
<dbReference type="PROSITE" id="PS00086">
    <property type="entry name" value="CYTOCHROME_P450"/>
    <property type="match status" value="1"/>
</dbReference>
<accession>A0AAE3ZFL0</accession>
<dbReference type="AlphaFoldDB" id="A0AAE3ZFL0"/>
<protein>
    <submittedName>
        <fullName evidence="8">Cytochrome P450</fullName>
    </submittedName>
</protein>
<dbReference type="InterPro" id="IPR002397">
    <property type="entry name" value="Cyt_P450_B"/>
</dbReference>
<evidence type="ECO:0000256" key="1">
    <source>
        <dbReference type="ARBA" id="ARBA00010617"/>
    </source>
</evidence>
<keyword evidence="4 7" id="KW-0560">Oxidoreductase</keyword>
<dbReference type="InterPro" id="IPR001128">
    <property type="entry name" value="Cyt_P450"/>
</dbReference>
<keyword evidence="3 7" id="KW-0479">Metal-binding</keyword>
<comment type="similarity">
    <text evidence="1 7">Belongs to the cytochrome P450 family.</text>
</comment>
<dbReference type="EMBL" id="JAVDXW010000001">
    <property type="protein sequence ID" value="MDR7304056.1"/>
    <property type="molecule type" value="Genomic_DNA"/>
</dbReference>
<keyword evidence="6 7" id="KW-0503">Monooxygenase</keyword>
<dbReference type="SUPFAM" id="SSF48264">
    <property type="entry name" value="Cytochrome P450"/>
    <property type="match status" value="1"/>
</dbReference>
<keyword evidence="9" id="KW-1185">Reference proteome</keyword>
<dbReference type="GO" id="GO:0005506">
    <property type="term" value="F:iron ion binding"/>
    <property type="evidence" value="ECO:0007669"/>
    <property type="project" value="InterPro"/>
</dbReference>
<dbReference type="Proteomes" id="UP001180845">
    <property type="component" value="Unassembled WGS sequence"/>
</dbReference>
<evidence type="ECO:0000256" key="4">
    <source>
        <dbReference type="ARBA" id="ARBA00023002"/>
    </source>
</evidence>
<evidence type="ECO:0000256" key="3">
    <source>
        <dbReference type="ARBA" id="ARBA00022723"/>
    </source>
</evidence>
<dbReference type="CDD" id="cd11032">
    <property type="entry name" value="P450_EryK-like"/>
    <property type="match status" value="1"/>
</dbReference>
<evidence type="ECO:0000256" key="2">
    <source>
        <dbReference type="ARBA" id="ARBA00022617"/>
    </source>
</evidence>
<keyword evidence="5 7" id="KW-0408">Iron</keyword>
<dbReference type="PANTHER" id="PTHR46696">
    <property type="entry name" value="P450, PUTATIVE (EUROFUNG)-RELATED"/>
    <property type="match status" value="1"/>
</dbReference>
<name>A0AAE3ZFL0_9ACTN</name>
<dbReference type="GO" id="GO:0006707">
    <property type="term" value="P:cholesterol catabolic process"/>
    <property type="evidence" value="ECO:0007669"/>
    <property type="project" value="TreeGrafter"/>
</dbReference>
<sequence length="398" mass="44643">MTAATEQWNLDQRQFWLYGEHPDEPVGFDPDTGMWNVYGYPEALHILGNPKTFSSYTGRLVPEEDRFSEGNLVQMDPPEHSKLRKLVSHAFTPKVVANLEPRISELTHELLDAAGDSGRMELVGDLAYPLPVIVIAELLGVPSSDRHLFKQWVDAMMQQSQEFSLNEPAEQQQRDTQYAMEQMQHLADYIGEHAAERRRQPREDLLTKLVEAEVDGERLSDAEVVNFANVLLIAGHITTTMLLGNTVLCLDAHPDTREAVHADRSKVPAAIEESLRFLSPFAVLGRVTNHETEIGGRTVPVDQMMMVWVAAANRDTRQFTEPDIFDITRDPNSHIAFGRGIHFCIGAPLARLEGRVAMNILLDRFPQLHTDPDHAPQFQPSPYMTGVNTLPLVIGSEG</sequence>